<organism evidence="1">
    <name type="scientific">Chloropicon roscoffensis</name>
    <dbReference type="NCBI Taxonomy" id="1461544"/>
    <lineage>
        <taxon>Eukaryota</taxon>
        <taxon>Viridiplantae</taxon>
        <taxon>Chlorophyta</taxon>
        <taxon>Chloropicophyceae</taxon>
        <taxon>Chloropicales</taxon>
        <taxon>Chloropicaceae</taxon>
        <taxon>Chloropicon</taxon>
    </lineage>
</organism>
<dbReference type="EMBL" id="HBHM01000465">
    <property type="protein sequence ID" value="CAD9721085.1"/>
    <property type="molecule type" value="Transcribed_RNA"/>
</dbReference>
<sequence>MFGWFVKVDEEKRLRVRKRCRLDMSAFVNCRRAYSTPSGAPPTEEAGKACDTLRSQVLHCYSSQYCEEESKAYERCYHSAVSKGRYYDNMKTMERSCRDQVRRMERCLKRQRVLPEELRK</sequence>
<protein>
    <submittedName>
        <fullName evidence="1">Uncharacterized protein</fullName>
    </submittedName>
</protein>
<proteinExistence type="predicted"/>
<accession>A0A7S2T9C5</accession>
<name>A0A7S2T9C5_9CHLO</name>
<reference evidence="1" key="1">
    <citation type="submission" date="2021-01" db="EMBL/GenBank/DDBJ databases">
        <authorList>
            <person name="Corre E."/>
            <person name="Pelletier E."/>
            <person name="Niang G."/>
            <person name="Scheremetjew M."/>
            <person name="Finn R."/>
            <person name="Kale V."/>
            <person name="Holt S."/>
            <person name="Cochrane G."/>
            <person name="Meng A."/>
            <person name="Brown T."/>
            <person name="Cohen L."/>
        </authorList>
    </citation>
    <scope>NUCLEOTIDE SEQUENCE</scope>
    <source>
        <strain evidence="1">RCC2335</strain>
    </source>
</reference>
<dbReference type="AlphaFoldDB" id="A0A7S2T9C5"/>
<evidence type="ECO:0000313" key="1">
    <source>
        <dbReference type="EMBL" id="CAD9721085.1"/>
    </source>
</evidence>
<gene>
    <name evidence="1" type="ORF">CROS1312_LOCUS351</name>
</gene>